<feature type="compositionally biased region" description="Basic residues" evidence="1">
    <location>
        <begin position="1"/>
        <end position="11"/>
    </location>
</feature>
<evidence type="ECO:0000256" key="1">
    <source>
        <dbReference type="SAM" id="MobiDB-lite"/>
    </source>
</evidence>
<accession>A0ABR1EHS0</accession>
<keyword evidence="3" id="KW-1185">Reference proteome</keyword>
<proteinExistence type="predicted"/>
<dbReference type="Proteomes" id="UP001303046">
    <property type="component" value="Unassembled WGS sequence"/>
</dbReference>
<gene>
    <name evidence="2" type="primary">Necator_chrX.g23101</name>
    <name evidence="2" type="ORF">RB195_022938</name>
</gene>
<organism evidence="2 3">
    <name type="scientific">Necator americanus</name>
    <name type="common">Human hookworm</name>
    <dbReference type="NCBI Taxonomy" id="51031"/>
    <lineage>
        <taxon>Eukaryota</taxon>
        <taxon>Metazoa</taxon>
        <taxon>Ecdysozoa</taxon>
        <taxon>Nematoda</taxon>
        <taxon>Chromadorea</taxon>
        <taxon>Rhabditida</taxon>
        <taxon>Rhabditina</taxon>
        <taxon>Rhabditomorpha</taxon>
        <taxon>Strongyloidea</taxon>
        <taxon>Ancylostomatidae</taxon>
        <taxon>Bunostominae</taxon>
        <taxon>Necator</taxon>
    </lineage>
</organism>
<dbReference type="EMBL" id="JAVFWL010000006">
    <property type="protein sequence ID" value="KAK6762033.1"/>
    <property type="molecule type" value="Genomic_DNA"/>
</dbReference>
<comment type="caution">
    <text evidence="2">The sequence shown here is derived from an EMBL/GenBank/DDBJ whole genome shotgun (WGS) entry which is preliminary data.</text>
</comment>
<protein>
    <submittedName>
        <fullName evidence="2">Uncharacterized protein</fullName>
    </submittedName>
</protein>
<reference evidence="2 3" key="1">
    <citation type="submission" date="2023-08" db="EMBL/GenBank/DDBJ databases">
        <title>A Necator americanus chromosomal reference genome.</title>
        <authorList>
            <person name="Ilik V."/>
            <person name="Petrzelkova K.J."/>
            <person name="Pardy F."/>
            <person name="Fuh T."/>
            <person name="Niatou-Singa F.S."/>
            <person name="Gouil Q."/>
            <person name="Baker L."/>
            <person name="Ritchie M.E."/>
            <person name="Jex A.R."/>
            <person name="Gazzola D."/>
            <person name="Li H."/>
            <person name="Toshio Fujiwara R."/>
            <person name="Zhan B."/>
            <person name="Aroian R.V."/>
            <person name="Pafco B."/>
            <person name="Schwarz E.M."/>
        </authorList>
    </citation>
    <scope>NUCLEOTIDE SEQUENCE [LARGE SCALE GENOMIC DNA]</scope>
    <source>
        <strain evidence="2 3">Aroian</strain>
        <tissue evidence="2">Whole animal</tissue>
    </source>
</reference>
<feature type="region of interest" description="Disordered" evidence="1">
    <location>
        <begin position="1"/>
        <end position="20"/>
    </location>
</feature>
<sequence>MKVRFQKRSHGVQHQSKLDLAGVKDDKRREKFTNTFRSIGVRLPPLKTANDAGSFTVSSCKESASVCSSELRAERASAAGGLSGEESEKEFALTVETLL</sequence>
<evidence type="ECO:0000313" key="3">
    <source>
        <dbReference type="Proteomes" id="UP001303046"/>
    </source>
</evidence>
<evidence type="ECO:0000313" key="2">
    <source>
        <dbReference type="EMBL" id="KAK6762033.1"/>
    </source>
</evidence>
<name>A0ABR1EHS0_NECAM</name>